<protein>
    <submittedName>
        <fullName evidence="3">Arylsulfatase</fullName>
        <ecNumber evidence="3">3.1.6.1</ecNumber>
    </submittedName>
</protein>
<feature type="domain" description="Sulfatase N-terminal" evidence="2">
    <location>
        <begin position="1"/>
        <end position="278"/>
    </location>
</feature>
<evidence type="ECO:0000313" key="4">
    <source>
        <dbReference type="Proteomes" id="UP000315017"/>
    </source>
</evidence>
<dbReference type="InterPro" id="IPR000917">
    <property type="entry name" value="Sulfatase_N"/>
</dbReference>
<dbReference type="GO" id="GO:0004065">
    <property type="term" value="F:arylsulfatase activity"/>
    <property type="evidence" value="ECO:0007669"/>
    <property type="project" value="UniProtKB-EC"/>
</dbReference>
<dbReference type="InterPro" id="IPR017850">
    <property type="entry name" value="Alkaline_phosphatase_core_sf"/>
</dbReference>
<dbReference type="InterPro" id="IPR050738">
    <property type="entry name" value="Sulfatase"/>
</dbReference>
<accession>A0A517YEY9</accession>
<gene>
    <name evidence="3" type="primary">atsA_29</name>
    <name evidence="3" type="ORF">ETAA8_39080</name>
</gene>
<evidence type="ECO:0000259" key="2">
    <source>
        <dbReference type="Pfam" id="PF00884"/>
    </source>
</evidence>
<dbReference type="PANTHER" id="PTHR42693:SF33">
    <property type="entry name" value="ARYLSULFATASE"/>
    <property type="match status" value="1"/>
</dbReference>
<dbReference type="PANTHER" id="PTHR42693">
    <property type="entry name" value="ARYLSULFATASE FAMILY MEMBER"/>
    <property type="match status" value="1"/>
</dbReference>
<dbReference type="OrthoDB" id="9783154at2"/>
<proteinExistence type="inferred from homology"/>
<dbReference type="EC" id="3.1.6.1" evidence="3"/>
<dbReference type="Pfam" id="PF00884">
    <property type="entry name" value="Sulfatase"/>
    <property type="match status" value="1"/>
</dbReference>
<organism evidence="3 4">
    <name type="scientific">Anatilimnocola aggregata</name>
    <dbReference type="NCBI Taxonomy" id="2528021"/>
    <lineage>
        <taxon>Bacteria</taxon>
        <taxon>Pseudomonadati</taxon>
        <taxon>Planctomycetota</taxon>
        <taxon>Planctomycetia</taxon>
        <taxon>Pirellulales</taxon>
        <taxon>Pirellulaceae</taxon>
        <taxon>Anatilimnocola</taxon>
    </lineage>
</organism>
<evidence type="ECO:0000256" key="1">
    <source>
        <dbReference type="ARBA" id="ARBA00008779"/>
    </source>
</evidence>
<sequence>MATQGVRFEQYYAGSSVGVPGNCSLLTGLHTGHCAIRGDAPKVQKVEVFTVAEALWQANYTTGMIGRWALGDYTPEASPNSQGYDYSYGYLNNEHAKTAYPKFLYRNGQRVDIAANLGEHPNTLADFLFKDEAILFMQQNRRRPFFLHVGFVSPRAALTALPKDSPFKNRPWTEDQKCYADVVRRLDGYVGEILETIRRLELDRRTIVFFTSDNGPPDNEVTRFFSSAGGLRGGKGTLYEGGIRAPMIVWGRRFPAGIIVSTPTAAWDFFPTAMELAEAWQRPRNLDGVHLLRVLSGDSKSIHEAFYWELHDGGFSQCTRQNSWKGVDPSPRVGTQLYDLSQRQGQEDQDLSKLQADVVKQHSELKQRARTPNPLWQTPGE</sequence>
<dbReference type="Proteomes" id="UP000315017">
    <property type="component" value="Chromosome"/>
</dbReference>
<reference evidence="3 4" key="1">
    <citation type="submission" date="2019-02" db="EMBL/GenBank/DDBJ databases">
        <title>Deep-cultivation of Planctomycetes and their phenomic and genomic characterization uncovers novel biology.</title>
        <authorList>
            <person name="Wiegand S."/>
            <person name="Jogler M."/>
            <person name="Boedeker C."/>
            <person name="Pinto D."/>
            <person name="Vollmers J."/>
            <person name="Rivas-Marin E."/>
            <person name="Kohn T."/>
            <person name="Peeters S.H."/>
            <person name="Heuer A."/>
            <person name="Rast P."/>
            <person name="Oberbeckmann S."/>
            <person name="Bunk B."/>
            <person name="Jeske O."/>
            <person name="Meyerdierks A."/>
            <person name="Storesund J.E."/>
            <person name="Kallscheuer N."/>
            <person name="Luecker S."/>
            <person name="Lage O.M."/>
            <person name="Pohl T."/>
            <person name="Merkel B.J."/>
            <person name="Hornburger P."/>
            <person name="Mueller R.-W."/>
            <person name="Bruemmer F."/>
            <person name="Labrenz M."/>
            <person name="Spormann A.M."/>
            <person name="Op den Camp H."/>
            <person name="Overmann J."/>
            <person name="Amann R."/>
            <person name="Jetten M.S.M."/>
            <person name="Mascher T."/>
            <person name="Medema M.H."/>
            <person name="Devos D.P."/>
            <person name="Kaster A.-K."/>
            <person name="Ovreas L."/>
            <person name="Rohde M."/>
            <person name="Galperin M.Y."/>
            <person name="Jogler C."/>
        </authorList>
    </citation>
    <scope>NUCLEOTIDE SEQUENCE [LARGE SCALE GENOMIC DNA]</scope>
    <source>
        <strain evidence="3 4">ETA_A8</strain>
    </source>
</reference>
<dbReference type="AlphaFoldDB" id="A0A517YEY9"/>
<dbReference type="KEGG" id="aagg:ETAA8_39080"/>
<keyword evidence="4" id="KW-1185">Reference proteome</keyword>
<evidence type="ECO:0000313" key="3">
    <source>
        <dbReference type="EMBL" id="QDU28803.1"/>
    </source>
</evidence>
<comment type="similarity">
    <text evidence="1">Belongs to the sulfatase family.</text>
</comment>
<name>A0A517YEY9_9BACT</name>
<dbReference type="Gene3D" id="3.40.720.10">
    <property type="entry name" value="Alkaline Phosphatase, subunit A"/>
    <property type="match status" value="1"/>
</dbReference>
<dbReference type="EMBL" id="CP036274">
    <property type="protein sequence ID" value="QDU28803.1"/>
    <property type="molecule type" value="Genomic_DNA"/>
</dbReference>
<dbReference type="SUPFAM" id="SSF53649">
    <property type="entry name" value="Alkaline phosphatase-like"/>
    <property type="match status" value="1"/>
</dbReference>
<keyword evidence="3" id="KW-0378">Hydrolase</keyword>